<proteinExistence type="predicted"/>
<dbReference type="EMBL" id="LWQT01000020">
    <property type="protein sequence ID" value="OAN55287.1"/>
    <property type="molecule type" value="Genomic_DNA"/>
</dbReference>
<organism evidence="2 3">
    <name type="scientific">Paramagnetospirillum marisnigri</name>
    <dbReference type="NCBI Taxonomy" id="1285242"/>
    <lineage>
        <taxon>Bacteria</taxon>
        <taxon>Pseudomonadati</taxon>
        <taxon>Pseudomonadota</taxon>
        <taxon>Alphaproteobacteria</taxon>
        <taxon>Rhodospirillales</taxon>
        <taxon>Magnetospirillaceae</taxon>
        <taxon>Paramagnetospirillum</taxon>
    </lineage>
</organism>
<name>A0A178MZ45_9PROT</name>
<feature type="transmembrane region" description="Helical" evidence="1">
    <location>
        <begin position="20"/>
        <end position="38"/>
    </location>
</feature>
<reference evidence="2 3" key="1">
    <citation type="submission" date="2016-04" db="EMBL/GenBank/DDBJ databases">
        <title>Draft genome sequence of freshwater magnetotactic bacteria Magnetospirillum marisnigri SP-1 and Magnetospirillum moscoviense BB-1.</title>
        <authorList>
            <person name="Koziaeva V."/>
            <person name="Dziuba M.V."/>
            <person name="Ivanov T.M."/>
            <person name="Kuznetsov B."/>
            <person name="Grouzdev D.S."/>
        </authorList>
    </citation>
    <scope>NUCLEOTIDE SEQUENCE [LARGE SCALE GENOMIC DNA]</scope>
    <source>
        <strain evidence="2 3">SP-1</strain>
    </source>
</reference>
<accession>A0A178MZ45</accession>
<sequence length="62" mass="7315">MARSEEGKARHSLAQRKEKLFTRIIVCEISLVIINNVLPQPVIYELFNFFKYFRVIAIPHII</sequence>
<keyword evidence="1" id="KW-0812">Transmembrane</keyword>
<keyword evidence="1" id="KW-0472">Membrane</keyword>
<evidence type="ECO:0000256" key="1">
    <source>
        <dbReference type="SAM" id="Phobius"/>
    </source>
</evidence>
<keyword evidence="1" id="KW-1133">Transmembrane helix</keyword>
<gene>
    <name evidence="2" type="ORF">A6A04_11570</name>
</gene>
<comment type="caution">
    <text evidence="2">The sequence shown here is derived from an EMBL/GenBank/DDBJ whole genome shotgun (WGS) entry which is preliminary data.</text>
</comment>
<evidence type="ECO:0000313" key="3">
    <source>
        <dbReference type="Proteomes" id="UP000078428"/>
    </source>
</evidence>
<evidence type="ECO:0000313" key="2">
    <source>
        <dbReference type="EMBL" id="OAN55287.1"/>
    </source>
</evidence>
<protein>
    <submittedName>
        <fullName evidence="2">Uncharacterized protein</fullName>
    </submittedName>
</protein>
<dbReference type="Proteomes" id="UP000078428">
    <property type="component" value="Unassembled WGS sequence"/>
</dbReference>
<dbReference type="AlphaFoldDB" id="A0A178MZ45"/>
<keyword evidence="3" id="KW-1185">Reference proteome</keyword>